<organism evidence="2 3">
    <name type="scientific">Peribacillus deserti</name>
    <dbReference type="NCBI Taxonomy" id="673318"/>
    <lineage>
        <taxon>Bacteria</taxon>
        <taxon>Bacillati</taxon>
        <taxon>Bacillota</taxon>
        <taxon>Bacilli</taxon>
        <taxon>Bacillales</taxon>
        <taxon>Bacillaceae</taxon>
        <taxon>Peribacillus</taxon>
    </lineage>
</organism>
<evidence type="ECO:0000313" key="2">
    <source>
        <dbReference type="EMBL" id="PLT29065.1"/>
    </source>
</evidence>
<accession>A0A2N5M414</accession>
<keyword evidence="1" id="KW-0472">Membrane</keyword>
<dbReference type="AlphaFoldDB" id="A0A2N5M414"/>
<feature type="transmembrane region" description="Helical" evidence="1">
    <location>
        <begin position="29"/>
        <end position="48"/>
    </location>
</feature>
<protein>
    <submittedName>
        <fullName evidence="2">Uncharacterized protein</fullName>
    </submittedName>
</protein>
<evidence type="ECO:0000256" key="1">
    <source>
        <dbReference type="SAM" id="Phobius"/>
    </source>
</evidence>
<reference evidence="2 3" key="1">
    <citation type="submission" date="2017-11" db="EMBL/GenBank/DDBJ databases">
        <title>Comparitive Functional Genomics of Dry Heat Resistant strains isolated from the Viking Spacecraft.</title>
        <authorList>
            <person name="Seuylemezian A."/>
            <person name="Cooper K."/>
            <person name="Vaishampayan P."/>
        </authorList>
    </citation>
    <scope>NUCLEOTIDE SEQUENCE [LARGE SCALE GENOMIC DNA]</scope>
    <source>
        <strain evidence="2 3">V1-29</strain>
    </source>
</reference>
<sequence>MKVYAYLLGFYAYLFKVYADLLKINALCFLPYAYSAALMLMNPALMLIPPKDAAESKRAMSFRSSSSRIDLP</sequence>
<gene>
    <name evidence="2" type="ORF">CUU66_15580</name>
</gene>
<evidence type="ECO:0000313" key="3">
    <source>
        <dbReference type="Proteomes" id="UP000234748"/>
    </source>
</evidence>
<name>A0A2N5M414_9BACI</name>
<dbReference type="EMBL" id="PGUY01000047">
    <property type="protein sequence ID" value="PLT29065.1"/>
    <property type="molecule type" value="Genomic_DNA"/>
</dbReference>
<proteinExistence type="predicted"/>
<keyword evidence="1" id="KW-0812">Transmembrane</keyword>
<keyword evidence="1" id="KW-1133">Transmembrane helix</keyword>
<dbReference type="Proteomes" id="UP000234748">
    <property type="component" value="Unassembled WGS sequence"/>
</dbReference>
<keyword evidence="3" id="KW-1185">Reference proteome</keyword>
<comment type="caution">
    <text evidence="2">The sequence shown here is derived from an EMBL/GenBank/DDBJ whole genome shotgun (WGS) entry which is preliminary data.</text>
</comment>